<dbReference type="EMBL" id="HBUF01353195">
    <property type="protein sequence ID" value="CAG6715480.1"/>
    <property type="molecule type" value="Transcribed_RNA"/>
</dbReference>
<evidence type="ECO:0000313" key="1">
    <source>
        <dbReference type="EMBL" id="CAG6692775.1"/>
    </source>
</evidence>
<dbReference type="Pfam" id="PF16053">
    <property type="entry name" value="MRP-S34"/>
    <property type="match status" value="1"/>
</dbReference>
<sequence>MSKTIKYIGRTNDYSGKTLWEIVGNLKNYGVGRLVYKHKLLRYPEPSYYKILKVLPVQHDGDLENPHENLRKVIVFVASVFRGRMDPDVHETFSTSYKADYHLVPKHEEQDWIRRTEACKRQIKYIDPHIDMPPLLKKVVAREKELSNEPFTPDQFKLTLQIQQSYTNNTMLADEAHPADIKIDSFFGTPLSPELYTISDEVRQYFKEKKPF</sequence>
<dbReference type="GO" id="GO:0003735">
    <property type="term" value="F:structural constituent of ribosome"/>
    <property type="evidence" value="ECO:0007669"/>
    <property type="project" value="InterPro"/>
</dbReference>
<accession>A0A8D8TUV7</accession>
<protein>
    <submittedName>
        <fullName evidence="1">Uncharacterized protein</fullName>
    </submittedName>
</protein>
<name>A0A8D8TUV7_9HEMI</name>
<dbReference type="PANTHER" id="PTHR28589">
    <property type="entry name" value="28S RIBOSOMAL PROTEIN S34, MITOCHONDRIAL"/>
    <property type="match status" value="1"/>
</dbReference>
<dbReference type="EMBL" id="HBUF01308833">
    <property type="protein sequence ID" value="CAG6692775.1"/>
    <property type="molecule type" value="Transcribed_RNA"/>
</dbReference>
<dbReference type="EMBL" id="HBUF01636677">
    <property type="protein sequence ID" value="CAG6784284.1"/>
    <property type="molecule type" value="Transcribed_RNA"/>
</dbReference>
<dbReference type="InterPro" id="IPR032053">
    <property type="entry name" value="Ribosomal_mS34"/>
</dbReference>
<dbReference type="EMBL" id="HBUF01636678">
    <property type="protein sequence ID" value="CAG6784285.1"/>
    <property type="molecule type" value="Transcribed_RNA"/>
</dbReference>
<dbReference type="GO" id="GO:0005739">
    <property type="term" value="C:mitochondrion"/>
    <property type="evidence" value="ECO:0007669"/>
    <property type="project" value="InterPro"/>
</dbReference>
<dbReference type="PANTHER" id="PTHR28589:SF1">
    <property type="entry name" value="SMALL RIBOSOMAL SUBUNIT PROTEIN MS34"/>
    <property type="match status" value="1"/>
</dbReference>
<dbReference type="AlphaFoldDB" id="A0A8D8TUV7"/>
<proteinExistence type="predicted"/>
<dbReference type="EMBL" id="HBUF01636679">
    <property type="protein sequence ID" value="CAG6784286.1"/>
    <property type="molecule type" value="Transcribed_RNA"/>
</dbReference>
<organism evidence="1">
    <name type="scientific">Cacopsylla melanoneura</name>
    <dbReference type="NCBI Taxonomy" id="428564"/>
    <lineage>
        <taxon>Eukaryota</taxon>
        <taxon>Metazoa</taxon>
        <taxon>Ecdysozoa</taxon>
        <taxon>Arthropoda</taxon>
        <taxon>Hexapoda</taxon>
        <taxon>Insecta</taxon>
        <taxon>Pterygota</taxon>
        <taxon>Neoptera</taxon>
        <taxon>Paraneoptera</taxon>
        <taxon>Hemiptera</taxon>
        <taxon>Sternorrhyncha</taxon>
        <taxon>Psylloidea</taxon>
        <taxon>Psyllidae</taxon>
        <taxon>Psyllinae</taxon>
        <taxon>Cacopsylla</taxon>
    </lineage>
</organism>
<reference evidence="1" key="1">
    <citation type="submission" date="2021-05" db="EMBL/GenBank/DDBJ databases">
        <authorList>
            <person name="Alioto T."/>
            <person name="Alioto T."/>
            <person name="Gomez Garrido J."/>
        </authorList>
    </citation>
    <scope>NUCLEOTIDE SEQUENCE</scope>
</reference>
<dbReference type="EMBL" id="HBUF01308832">
    <property type="protein sequence ID" value="CAG6692774.1"/>
    <property type="molecule type" value="Transcribed_RNA"/>
</dbReference>